<dbReference type="PANTHER" id="PTHR28017">
    <property type="entry name" value="DASH COMPLEX SUBUNIT DAD3"/>
    <property type="match status" value="1"/>
</dbReference>
<evidence type="ECO:0000256" key="18">
    <source>
        <dbReference type="SAM" id="MobiDB-lite"/>
    </source>
</evidence>
<evidence type="ECO:0000256" key="14">
    <source>
        <dbReference type="ARBA" id="ARBA00023306"/>
    </source>
</evidence>
<evidence type="ECO:0000256" key="3">
    <source>
        <dbReference type="ARBA" id="ARBA00004629"/>
    </source>
</evidence>
<comment type="subcellular location">
    <subcellularLocation>
        <location evidence="3">Chromosome</location>
        <location evidence="3">Centromere</location>
        <location evidence="3">Kinetochore</location>
    </subcellularLocation>
    <subcellularLocation>
        <location evidence="2">Cytoplasm</location>
        <location evidence="2">Cytoskeleton</location>
        <location evidence="2">Spindle</location>
    </subcellularLocation>
    <subcellularLocation>
        <location evidence="1">Nucleus</location>
    </subcellularLocation>
</comment>
<keyword evidence="5" id="KW-0158">Chromosome</keyword>
<evidence type="ECO:0000256" key="16">
    <source>
        <dbReference type="ARBA" id="ARBA00044179"/>
    </source>
</evidence>
<dbReference type="PANTHER" id="PTHR28017:SF1">
    <property type="entry name" value="DASH COMPLEX SUBUNIT DAD3"/>
    <property type="match status" value="1"/>
</dbReference>
<evidence type="ECO:0000256" key="12">
    <source>
        <dbReference type="ARBA" id="ARBA00023212"/>
    </source>
</evidence>
<evidence type="ECO:0000256" key="10">
    <source>
        <dbReference type="ARBA" id="ARBA00022829"/>
    </source>
</evidence>
<evidence type="ECO:0000256" key="15">
    <source>
        <dbReference type="ARBA" id="ARBA00023328"/>
    </source>
</evidence>
<evidence type="ECO:0000313" key="20">
    <source>
        <dbReference type="Proteomes" id="UP001497383"/>
    </source>
</evidence>
<evidence type="ECO:0000256" key="7">
    <source>
        <dbReference type="ARBA" id="ARBA00022618"/>
    </source>
</evidence>
<evidence type="ECO:0000256" key="17">
    <source>
        <dbReference type="ARBA" id="ARBA00044305"/>
    </source>
</evidence>
<keyword evidence="11" id="KW-0995">Kinetochore</keyword>
<dbReference type="Pfam" id="PF08656">
    <property type="entry name" value="DASH_Dad3"/>
    <property type="match status" value="1"/>
</dbReference>
<feature type="compositionally biased region" description="Acidic residues" evidence="18">
    <location>
        <begin position="131"/>
        <end position="145"/>
    </location>
</feature>
<evidence type="ECO:0000256" key="1">
    <source>
        <dbReference type="ARBA" id="ARBA00004123"/>
    </source>
</evidence>
<feature type="compositionally biased region" description="Basic and acidic residues" evidence="18">
    <location>
        <begin position="107"/>
        <end position="123"/>
    </location>
</feature>
<keyword evidence="7" id="KW-0132">Cell division</keyword>
<keyword evidence="15" id="KW-0137">Centromere</keyword>
<proteinExistence type="inferred from homology"/>
<evidence type="ECO:0000256" key="13">
    <source>
        <dbReference type="ARBA" id="ARBA00023242"/>
    </source>
</evidence>
<keyword evidence="6" id="KW-0963">Cytoplasm</keyword>
<feature type="region of interest" description="Disordered" evidence="18">
    <location>
        <begin position="93"/>
        <end position="145"/>
    </location>
</feature>
<organism evidence="19 20">
    <name type="scientific">Lodderomyces beijingensis</name>
    <dbReference type="NCBI Taxonomy" id="1775926"/>
    <lineage>
        <taxon>Eukaryota</taxon>
        <taxon>Fungi</taxon>
        <taxon>Dikarya</taxon>
        <taxon>Ascomycota</taxon>
        <taxon>Saccharomycotina</taxon>
        <taxon>Pichiomycetes</taxon>
        <taxon>Debaryomycetaceae</taxon>
        <taxon>Candida/Lodderomyces clade</taxon>
        <taxon>Lodderomyces</taxon>
    </lineage>
</organism>
<keyword evidence="8" id="KW-0493">Microtubule</keyword>
<comment type="similarity">
    <text evidence="4">Belongs to the DASH complex DAD3 family.</text>
</comment>
<evidence type="ECO:0000256" key="6">
    <source>
        <dbReference type="ARBA" id="ARBA00022490"/>
    </source>
</evidence>
<evidence type="ECO:0000256" key="9">
    <source>
        <dbReference type="ARBA" id="ARBA00022776"/>
    </source>
</evidence>
<sequence>MATSNRDPEPEDLQLVDYSQIAHLTHLESAVLTEYQNINTNLVKINRILESFIAKDDPRNASVRLTQNLRELETKIPLVYTLFKSAVYALYTRNDENSEIEDEHDERDERDARDEQEEEKGTHELSSISDADAEAEAGAEAGADE</sequence>
<feature type="compositionally biased region" description="Acidic residues" evidence="18">
    <location>
        <begin position="97"/>
        <end position="106"/>
    </location>
</feature>
<evidence type="ECO:0000313" key="19">
    <source>
        <dbReference type="EMBL" id="CAK9437378.1"/>
    </source>
</evidence>
<dbReference type="InterPro" id="IPR013965">
    <property type="entry name" value="DASH_Dad3"/>
</dbReference>
<dbReference type="RefSeq" id="XP_066828694.1">
    <property type="nucleotide sequence ID" value="XM_066971679.1"/>
</dbReference>
<keyword evidence="9" id="KW-0498">Mitosis</keyword>
<evidence type="ECO:0000256" key="8">
    <source>
        <dbReference type="ARBA" id="ARBA00022701"/>
    </source>
</evidence>
<keyword evidence="12" id="KW-0206">Cytoskeleton</keyword>
<evidence type="ECO:0000256" key="5">
    <source>
        <dbReference type="ARBA" id="ARBA00022454"/>
    </source>
</evidence>
<dbReference type="GeneID" id="92206952"/>
<accession>A0ABP0ZMW1</accession>
<keyword evidence="20" id="KW-1185">Reference proteome</keyword>
<keyword evidence="13" id="KW-0539">Nucleus</keyword>
<keyword evidence="10" id="KW-0159">Chromosome partition</keyword>
<name>A0ABP0ZMW1_9ASCO</name>
<keyword evidence="14" id="KW-0131">Cell cycle</keyword>
<evidence type="ECO:0000256" key="4">
    <source>
        <dbReference type="ARBA" id="ARBA00006277"/>
    </source>
</evidence>
<dbReference type="EMBL" id="OZ022406">
    <property type="protein sequence ID" value="CAK9437378.1"/>
    <property type="molecule type" value="Genomic_DNA"/>
</dbReference>
<reference evidence="19 20" key="1">
    <citation type="submission" date="2024-03" db="EMBL/GenBank/DDBJ databases">
        <authorList>
            <person name="Brejova B."/>
        </authorList>
    </citation>
    <scope>NUCLEOTIDE SEQUENCE [LARGE SCALE GENOMIC DNA]</scope>
    <source>
        <strain evidence="19 20">CBS 14171</strain>
    </source>
</reference>
<dbReference type="Proteomes" id="UP001497383">
    <property type="component" value="Chromosome 2"/>
</dbReference>
<protein>
    <recommendedName>
        <fullName evidence="16">DASH complex subunit DAD3</fullName>
    </recommendedName>
    <alternativeName>
        <fullName evidence="17">Outer kinetochore protein DAD3</fullName>
    </alternativeName>
</protein>
<evidence type="ECO:0000256" key="11">
    <source>
        <dbReference type="ARBA" id="ARBA00022838"/>
    </source>
</evidence>
<gene>
    <name evidence="19" type="ORF">LODBEIA_P17560</name>
</gene>
<evidence type="ECO:0000256" key="2">
    <source>
        <dbReference type="ARBA" id="ARBA00004186"/>
    </source>
</evidence>